<dbReference type="Proteomes" id="UP000215694">
    <property type="component" value="Unassembled WGS sequence"/>
</dbReference>
<gene>
    <name evidence="2" type="ORF">CHL78_012220</name>
</gene>
<evidence type="ECO:0000313" key="2">
    <source>
        <dbReference type="EMBL" id="RDY26711.1"/>
    </source>
</evidence>
<comment type="caution">
    <text evidence="2">The sequence shown here is derived from an EMBL/GenBank/DDBJ whole genome shotgun (WGS) entry which is preliminary data.</text>
</comment>
<name>A0A371J1N1_9FIRM</name>
<evidence type="ECO:0000259" key="1">
    <source>
        <dbReference type="PROSITE" id="PS50943"/>
    </source>
</evidence>
<dbReference type="PROSITE" id="PS50943">
    <property type="entry name" value="HTH_CROC1"/>
    <property type="match status" value="1"/>
</dbReference>
<feature type="domain" description="HTH cro/C1-type" evidence="1">
    <location>
        <begin position="6"/>
        <end position="60"/>
    </location>
</feature>
<keyword evidence="3" id="KW-1185">Reference proteome</keyword>
<evidence type="ECO:0000313" key="3">
    <source>
        <dbReference type="Proteomes" id="UP000215694"/>
    </source>
</evidence>
<dbReference type="EMBL" id="NOJY02000021">
    <property type="protein sequence ID" value="RDY26711.1"/>
    <property type="molecule type" value="Genomic_DNA"/>
</dbReference>
<dbReference type="AlphaFoldDB" id="A0A371J1N1"/>
<dbReference type="SMART" id="SM00530">
    <property type="entry name" value="HTH_XRE"/>
    <property type="match status" value="1"/>
</dbReference>
<dbReference type="OrthoDB" id="2087925at2"/>
<sequence length="67" mass="7845">MKHQLLKAKRVSNNLTQKEMADRIGISCKAYNFKENGKTQFDLKEILKIVGFLKLDYKDVNEIFLII</sequence>
<protein>
    <submittedName>
        <fullName evidence="2">XRE family transcriptional regulator</fullName>
    </submittedName>
</protein>
<dbReference type="InterPro" id="IPR001387">
    <property type="entry name" value="Cro/C1-type_HTH"/>
</dbReference>
<reference evidence="2 3" key="1">
    <citation type="journal article" date="2017" name="Genome Announc.">
        <title>Draft Genome Sequence of Romboutsia weinsteinii sp. nov. Strain CCRI-19649(T) Isolated from Surface Water.</title>
        <authorList>
            <person name="Maheux A.F."/>
            <person name="Boudreau D.K."/>
            <person name="Berube E."/>
            <person name="Boissinot M."/>
            <person name="Cantin P."/>
            <person name="Raymond F."/>
            <person name="Corbeil J."/>
            <person name="Omar R.F."/>
            <person name="Bergeron M.G."/>
        </authorList>
    </citation>
    <scope>NUCLEOTIDE SEQUENCE [LARGE SCALE GENOMIC DNA]</scope>
    <source>
        <strain evidence="2 3">CCRI-19649</strain>
    </source>
</reference>
<dbReference type="SUPFAM" id="SSF47413">
    <property type="entry name" value="lambda repressor-like DNA-binding domains"/>
    <property type="match status" value="1"/>
</dbReference>
<dbReference type="InterPro" id="IPR010982">
    <property type="entry name" value="Lambda_DNA-bd_dom_sf"/>
</dbReference>
<accession>A0A371J1N1</accession>
<dbReference type="Gene3D" id="1.10.260.40">
    <property type="entry name" value="lambda repressor-like DNA-binding domains"/>
    <property type="match status" value="1"/>
</dbReference>
<dbReference type="RefSeq" id="WP_094366676.1">
    <property type="nucleotide sequence ID" value="NZ_NOJY02000021.1"/>
</dbReference>
<dbReference type="CDD" id="cd00093">
    <property type="entry name" value="HTH_XRE"/>
    <property type="match status" value="1"/>
</dbReference>
<dbReference type="GO" id="GO:0003677">
    <property type="term" value="F:DNA binding"/>
    <property type="evidence" value="ECO:0007669"/>
    <property type="project" value="InterPro"/>
</dbReference>
<organism evidence="2 3">
    <name type="scientific">Romboutsia weinsteinii</name>
    <dbReference type="NCBI Taxonomy" id="2020949"/>
    <lineage>
        <taxon>Bacteria</taxon>
        <taxon>Bacillati</taxon>
        <taxon>Bacillota</taxon>
        <taxon>Clostridia</taxon>
        <taxon>Peptostreptococcales</taxon>
        <taxon>Peptostreptococcaceae</taxon>
        <taxon>Romboutsia</taxon>
    </lineage>
</organism>
<proteinExistence type="predicted"/>
<dbReference type="Pfam" id="PF01381">
    <property type="entry name" value="HTH_3"/>
    <property type="match status" value="1"/>
</dbReference>